<organism evidence="1 2">
    <name type="scientific">Vermiconidia calcicola</name>
    <dbReference type="NCBI Taxonomy" id="1690605"/>
    <lineage>
        <taxon>Eukaryota</taxon>
        <taxon>Fungi</taxon>
        <taxon>Dikarya</taxon>
        <taxon>Ascomycota</taxon>
        <taxon>Pezizomycotina</taxon>
        <taxon>Dothideomycetes</taxon>
        <taxon>Dothideomycetidae</taxon>
        <taxon>Mycosphaerellales</taxon>
        <taxon>Extremaceae</taxon>
        <taxon>Vermiconidia</taxon>
    </lineage>
</organism>
<protein>
    <submittedName>
        <fullName evidence="1">Uncharacterized protein</fullName>
    </submittedName>
</protein>
<reference evidence="1" key="1">
    <citation type="submission" date="2023-07" db="EMBL/GenBank/DDBJ databases">
        <title>Black Yeasts Isolated from many extreme environments.</title>
        <authorList>
            <person name="Coleine C."/>
            <person name="Stajich J.E."/>
            <person name="Selbmann L."/>
        </authorList>
    </citation>
    <scope>NUCLEOTIDE SEQUENCE</scope>
    <source>
        <strain evidence="1">CCFEE 5714</strain>
    </source>
</reference>
<sequence length="225" mass="24854">MTQYIPTPHQQLRPDARTRGSSSASMNKYVPENYRAAGAPPPAPDVYATSLPPPASDAYSGPPSRPRGPSIAGQPITSTPPVPNMGSYGPSPSIPIRQSPARPGYPDTPVSQLSQSYPPSIGRDDNMRPPPDQRRLSAASAHSRRSQHSHHSRNSPPSHRSRRSSDHERLSHDKDRKKKYAGSKHSDDETDYKMKRTKTHRPTWGDSLFSMFDVVKSALGPRDKY</sequence>
<dbReference type="EMBL" id="JAUTXU010000024">
    <property type="protein sequence ID" value="KAK3719917.1"/>
    <property type="molecule type" value="Genomic_DNA"/>
</dbReference>
<gene>
    <name evidence="1" type="ORF">LTR37_004040</name>
</gene>
<proteinExistence type="predicted"/>
<comment type="caution">
    <text evidence="1">The sequence shown here is derived from an EMBL/GenBank/DDBJ whole genome shotgun (WGS) entry which is preliminary data.</text>
</comment>
<dbReference type="Proteomes" id="UP001281147">
    <property type="component" value="Unassembled WGS sequence"/>
</dbReference>
<accession>A0ACC3NNC9</accession>
<name>A0ACC3NNC9_9PEZI</name>
<keyword evidence="2" id="KW-1185">Reference proteome</keyword>
<evidence type="ECO:0000313" key="1">
    <source>
        <dbReference type="EMBL" id="KAK3719917.1"/>
    </source>
</evidence>
<evidence type="ECO:0000313" key="2">
    <source>
        <dbReference type="Proteomes" id="UP001281147"/>
    </source>
</evidence>